<keyword evidence="7 13" id="KW-0256">Endoplasmic reticulum</keyword>
<feature type="transmembrane region" description="Helical" evidence="13 14">
    <location>
        <begin position="506"/>
        <end position="526"/>
    </location>
</feature>
<comment type="similarity">
    <text evidence="13 14">Belongs to the class VI-like SAM-binding methyltransferase superfamily. CHO2 family.</text>
</comment>
<accession>A0A642UGG0</accession>
<dbReference type="GO" id="GO:0005789">
    <property type="term" value="C:endoplasmic reticulum membrane"/>
    <property type="evidence" value="ECO:0007669"/>
    <property type="project" value="UniProtKB-SubCell"/>
</dbReference>
<dbReference type="PROSITE" id="PS51598">
    <property type="entry name" value="SAM_CHO2"/>
    <property type="match status" value="1"/>
</dbReference>
<keyword evidence="5 13" id="KW-0949">S-adenosyl-L-methionine</keyword>
<proteinExistence type="inferred from homology"/>
<feature type="transmembrane region" description="Helical" evidence="13 14">
    <location>
        <begin position="47"/>
        <end position="66"/>
    </location>
</feature>
<comment type="pathway">
    <text evidence="13 14">Phospholipid metabolism; phosphatidylcholine biosynthesis.</text>
</comment>
<gene>
    <name evidence="15" type="ORF">DIURU_004697</name>
</gene>
<dbReference type="OMA" id="RIWYSVG"/>
<feature type="transmembrane region" description="Helical" evidence="13 14">
    <location>
        <begin position="456"/>
        <end position="485"/>
    </location>
</feature>
<feature type="transmembrane region" description="Helical" evidence="13 14">
    <location>
        <begin position="186"/>
        <end position="207"/>
    </location>
</feature>
<evidence type="ECO:0000256" key="11">
    <source>
        <dbReference type="ARBA" id="ARBA00023209"/>
    </source>
</evidence>
<dbReference type="GO" id="GO:0006656">
    <property type="term" value="P:phosphatidylcholine biosynthetic process"/>
    <property type="evidence" value="ECO:0007669"/>
    <property type="project" value="UniProtKB-UniRule"/>
</dbReference>
<evidence type="ECO:0000256" key="3">
    <source>
        <dbReference type="ARBA" id="ARBA00022603"/>
    </source>
</evidence>
<dbReference type="PANTHER" id="PTHR32138:SF0">
    <property type="entry name" value="PHOSPHATIDYLETHANOLAMINE N-METHYLTRANSFERASE"/>
    <property type="match status" value="1"/>
</dbReference>
<name>A0A642UGG0_DIURU</name>
<dbReference type="RefSeq" id="XP_034010534.1">
    <property type="nucleotide sequence ID" value="XM_034157598.1"/>
</dbReference>
<dbReference type="HAMAP" id="MF_03217">
    <property type="entry name" value="PEMT"/>
    <property type="match status" value="1"/>
</dbReference>
<dbReference type="PIRSF" id="PIRSF000383">
    <property type="entry name" value="PEAMT"/>
    <property type="match status" value="1"/>
</dbReference>
<evidence type="ECO:0000256" key="14">
    <source>
        <dbReference type="RuleBase" id="RU361122"/>
    </source>
</evidence>
<feature type="transmembrane region" description="Helical" evidence="13 14">
    <location>
        <begin position="369"/>
        <end position="391"/>
    </location>
</feature>
<dbReference type="OrthoDB" id="4583at2759"/>
<dbReference type="AlphaFoldDB" id="A0A642UGG0"/>
<protein>
    <recommendedName>
        <fullName evidence="13 14">Phosphatidylethanolamine N-methyltransferase</fullName>
        <shortName evidence="13">PE methyltransferase</shortName>
        <shortName evidence="13 14">PEAMT</shortName>
        <shortName evidence="13">PEMT</shortName>
        <ecNumber evidence="13 14">2.1.1.17</ecNumber>
    </recommendedName>
</protein>
<evidence type="ECO:0000313" key="15">
    <source>
        <dbReference type="EMBL" id="KAA8898413.1"/>
    </source>
</evidence>
<evidence type="ECO:0000256" key="13">
    <source>
        <dbReference type="HAMAP-Rule" id="MF_03217"/>
    </source>
</evidence>
<dbReference type="Pfam" id="PF04191">
    <property type="entry name" value="PEMT"/>
    <property type="match status" value="2"/>
</dbReference>
<dbReference type="InterPro" id="IPR007318">
    <property type="entry name" value="Phopholipid_MeTrfase"/>
</dbReference>
<feature type="transmembrane region" description="Helical" evidence="13 14">
    <location>
        <begin position="412"/>
        <end position="436"/>
    </location>
</feature>
<dbReference type="EC" id="2.1.1.17" evidence="13 14"/>
<evidence type="ECO:0000256" key="9">
    <source>
        <dbReference type="ARBA" id="ARBA00023098"/>
    </source>
</evidence>
<dbReference type="PANTHER" id="PTHR32138">
    <property type="entry name" value="PHOSPHATIDYLETHANOLAMINE N-METHYLTRANSFERASE"/>
    <property type="match status" value="1"/>
</dbReference>
<evidence type="ECO:0000256" key="4">
    <source>
        <dbReference type="ARBA" id="ARBA00022679"/>
    </source>
</evidence>
<feature type="transmembrane region" description="Helical" evidence="13 14">
    <location>
        <begin position="73"/>
        <end position="96"/>
    </location>
</feature>
<dbReference type="GeneID" id="54783348"/>
<keyword evidence="8 13" id="KW-1133">Transmembrane helix</keyword>
<feature type="transmembrane region" description="Helical" evidence="13 14">
    <location>
        <begin position="336"/>
        <end position="357"/>
    </location>
</feature>
<comment type="function">
    <text evidence="13 14">Catalyzes the first step of the methylation pathway of phosphatidylcholine biosynthesis, the SAM-dependent methylation of phosphatidylethanolamine (PE) to phosphatidylmonomethylethanolamine (PMME).</text>
</comment>
<feature type="transmembrane region" description="Helical" evidence="13 14">
    <location>
        <begin position="154"/>
        <end position="174"/>
    </location>
</feature>
<evidence type="ECO:0000256" key="8">
    <source>
        <dbReference type="ARBA" id="ARBA00022989"/>
    </source>
</evidence>
<evidence type="ECO:0000256" key="12">
    <source>
        <dbReference type="ARBA" id="ARBA00023264"/>
    </source>
</evidence>
<keyword evidence="16" id="KW-1185">Reference proteome</keyword>
<dbReference type="Proteomes" id="UP000449547">
    <property type="component" value="Unassembled WGS sequence"/>
</dbReference>
<evidence type="ECO:0000256" key="6">
    <source>
        <dbReference type="ARBA" id="ARBA00022692"/>
    </source>
</evidence>
<keyword evidence="10 13" id="KW-0472">Membrane</keyword>
<evidence type="ECO:0000256" key="10">
    <source>
        <dbReference type="ARBA" id="ARBA00023136"/>
    </source>
</evidence>
<keyword evidence="2 13" id="KW-0444">Lipid biosynthesis</keyword>
<dbReference type="GO" id="GO:0032259">
    <property type="term" value="P:methylation"/>
    <property type="evidence" value="ECO:0007669"/>
    <property type="project" value="UniProtKB-KW"/>
</dbReference>
<keyword evidence="12 13" id="KW-1208">Phospholipid metabolism</keyword>
<feature type="transmembrane region" description="Helical" evidence="13 14">
    <location>
        <begin position="254"/>
        <end position="278"/>
    </location>
</feature>
<keyword evidence="4 13" id="KW-0808">Transferase</keyword>
<keyword evidence="9 13" id="KW-0443">Lipid metabolism</keyword>
<evidence type="ECO:0000256" key="1">
    <source>
        <dbReference type="ARBA" id="ARBA00004127"/>
    </source>
</evidence>
<comment type="catalytic activity">
    <reaction evidence="13 14">
        <text>a 1,2-diacyl-sn-glycero-3-phosphoethanolamine + S-adenosyl-L-methionine = a 1,2-diacyl-sn-glycero-3-phospho-N-methylethanolamine + S-adenosyl-L-homocysteine + H(+)</text>
        <dbReference type="Rhea" id="RHEA:11164"/>
        <dbReference type="ChEBI" id="CHEBI:15378"/>
        <dbReference type="ChEBI" id="CHEBI:57856"/>
        <dbReference type="ChEBI" id="CHEBI:59789"/>
        <dbReference type="ChEBI" id="CHEBI:64573"/>
        <dbReference type="ChEBI" id="CHEBI:64612"/>
        <dbReference type="EC" id="2.1.1.17"/>
    </reaction>
</comment>
<dbReference type="InterPro" id="IPR016219">
    <property type="entry name" value="Phosphatid-EA_MeTrfase_fun"/>
</dbReference>
<sequence>MATMTSVKEDSGDARLPTGVTFAGETFKVPPTHDMVKTLFDPTVRKSYLEIAVVTALMANLLVFLIPDNHVRIGIFIVLYIVWRLGYNFGIGYLLYQQSNFNRLVEWARSWGLFKQSSPVGRFSRAEVKAQRGAGYNPDAYPLEFNTWLIFRKVVDLILMSDFTAFMCIVYTCATDNGNQFLHGQPSWVVATRLVVGSLMVLFNLWVKVNAHNTIKDYAWYWGDFFFRQINNEDLIFDGVFEMVPHPMYSVGYIGYYGFALIAKSYTVLCVAIFGHFLQMIFLHYIENPHIDKIYGPSVDELNSVRVQKLRDLRSFDNMKPMVGLANFNWLRASDVANMVLAITYGVVLPVVVSASVSSSSAASRGVYVLFWVAVVAKVLESVSIDVLLVLQSSYKYLTKWCLSMDMPAEKALNNWAILYNTLINMTYTSLFGYNLLHALSGTSDYFFSDYPYLRYFLGTLLILTQTWINQSIVSSIGYFGWFYGDFFVPRSQRATHLTKAGVYRYLNNPEQIFGVCGVMGVFIMFPTTENMFLSLLWVVNNFVRFNFIEKSHMIKLYGEQEVLKDSGVTKTFKKHLIPDALSRRLSNDQEGRHHHHSPRPSITETLDSIIRELKETNHKVSQQKIKELSQSLKFENSEYSIAIHGLSQGQQGTDYLPNYTYVGSPIRVSWKSPVEGHHPKDWIGLYRIVQTSYSRSKTLLSSHGRWHFCPTATGDMEFAGDQLFWEEGMYEFRYHLDGKHEVAYISEPFEIKVPKLTVPTHADDTEQFAHQLRDQLFANLFGPSFGIDDSVASFACHTSNMVEVYQRVAYLLLKSTDIKLHTRVLANDDQVTIRSLAGKLINIHSVLDELSCSVTKKTQ</sequence>
<keyword evidence="6 13" id="KW-0812">Transmembrane</keyword>
<comment type="caution">
    <text evidence="15">The sequence shown here is derived from an EMBL/GenBank/DDBJ whole genome shotgun (WGS) entry which is preliminary data.</text>
</comment>
<dbReference type="VEuPathDB" id="FungiDB:DIURU_004697"/>
<evidence type="ECO:0000256" key="2">
    <source>
        <dbReference type="ARBA" id="ARBA00022516"/>
    </source>
</evidence>
<evidence type="ECO:0000313" key="16">
    <source>
        <dbReference type="Proteomes" id="UP000449547"/>
    </source>
</evidence>
<dbReference type="Gene3D" id="1.20.120.1630">
    <property type="match status" value="1"/>
</dbReference>
<comment type="caution">
    <text evidence="13 14">Lacks conserved residue(s) required for the propagation of feature annotation.</text>
</comment>
<evidence type="ECO:0000256" key="5">
    <source>
        <dbReference type="ARBA" id="ARBA00022691"/>
    </source>
</evidence>
<dbReference type="EMBL" id="SWFT01000146">
    <property type="protein sequence ID" value="KAA8898413.1"/>
    <property type="molecule type" value="Genomic_DNA"/>
</dbReference>
<dbReference type="UniPathway" id="UPA00753"/>
<dbReference type="GO" id="GO:0004608">
    <property type="term" value="F:phosphatidylethanolamine N-methyltransferase activity"/>
    <property type="evidence" value="ECO:0007669"/>
    <property type="project" value="UniProtKB-UniRule"/>
</dbReference>
<keyword evidence="3 13" id="KW-0489">Methyltransferase</keyword>
<keyword evidence="11 13" id="KW-0594">Phospholipid biosynthesis</keyword>
<comment type="subcellular location">
    <subcellularLocation>
        <location evidence="1">Endomembrane system</location>
        <topology evidence="1">Multi-pass membrane protein</topology>
    </subcellularLocation>
    <subcellularLocation>
        <location evidence="13 14">Endoplasmic reticulum membrane</location>
        <topology evidence="13 14">Multi-pass membrane protein</topology>
    </subcellularLocation>
</comment>
<evidence type="ECO:0000256" key="7">
    <source>
        <dbReference type="ARBA" id="ARBA00022824"/>
    </source>
</evidence>
<organism evidence="15 16">
    <name type="scientific">Diutina rugosa</name>
    <name type="common">Yeast</name>
    <name type="synonym">Candida rugosa</name>
    <dbReference type="NCBI Taxonomy" id="5481"/>
    <lineage>
        <taxon>Eukaryota</taxon>
        <taxon>Fungi</taxon>
        <taxon>Dikarya</taxon>
        <taxon>Ascomycota</taxon>
        <taxon>Saccharomycotina</taxon>
        <taxon>Pichiomycetes</taxon>
        <taxon>Debaryomycetaceae</taxon>
        <taxon>Diutina</taxon>
    </lineage>
</organism>
<reference evidence="15 16" key="1">
    <citation type="submission" date="2019-07" db="EMBL/GenBank/DDBJ databases">
        <title>Genome assembly of two rare yeast pathogens: Diutina rugosa and Trichomonascus ciferrii.</title>
        <authorList>
            <person name="Mixao V."/>
            <person name="Saus E."/>
            <person name="Hansen A."/>
            <person name="Lass-Flor C."/>
            <person name="Gabaldon T."/>
        </authorList>
    </citation>
    <scope>NUCLEOTIDE SEQUENCE [LARGE SCALE GENOMIC DNA]</scope>
    <source>
        <strain evidence="15 16">CBS 613</strain>
    </source>
</reference>